<organism evidence="1 2">
    <name type="scientific">Xenorhabdus szentirmaii DSM 16338</name>
    <dbReference type="NCBI Taxonomy" id="1427518"/>
    <lineage>
        <taxon>Bacteria</taxon>
        <taxon>Pseudomonadati</taxon>
        <taxon>Pseudomonadota</taxon>
        <taxon>Gammaproteobacteria</taxon>
        <taxon>Enterobacterales</taxon>
        <taxon>Morganellaceae</taxon>
        <taxon>Xenorhabdus</taxon>
    </lineage>
</organism>
<comment type="caution">
    <text evidence="1">The sequence shown here is derived from an EMBL/GenBank/DDBJ whole genome shotgun (WGS) entry which is preliminary data.</text>
</comment>
<protein>
    <submittedName>
        <fullName evidence="1">Uncharacterized protein</fullName>
    </submittedName>
</protein>
<accession>W1IZ50</accession>
<name>W1IZ50_9GAMM</name>
<gene>
    <name evidence="1" type="ORF">XSR1_260002</name>
</gene>
<keyword evidence="2" id="KW-1185">Reference proteome</keyword>
<proteinExistence type="predicted"/>
<evidence type="ECO:0000313" key="1">
    <source>
        <dbReference type="EMBL" id="CDL82891.1"/>
    </source>
</evidence>
<reference evidence="1" key="1">
    <citation type="submission" date="2013-11" db="EMBL/GenBank/DDBJ databases">
        <title>Draft genome sequence and annotation of the entomopathogenic bacteria, Xenorhabdus cabanillasi strain JM26 and Xenorhabdus szentirmai strain DSM 16338.</title>
        <authorList>
            <person name="Gualtieri M."/>
            <person name="Ogier J.C."/>
            <person name="Pages S."/>
            <person name="Givaudan A."/>
            <person name="Gaudriault S."/>
        </authorList>
    </citation>
    <scope>NUCLEOTIDE SEQUENCE [LARGE SCALE GENOMIC DNA]</scope>
    <source>
        <strain evidence="1">DSM 16338</strain>
    </source>
</reference>
<dbReference type="Proteomes" id="UP000019202">
    <property type="component" value="Unassembled WGS sequence"/>
</dbReference>
<evidence type="ECO:0000313" key="2">
    <source>
        <dbReference type="Proteomes" id="UP000019202"/>
    </source>
</evidence>
<dbReference type="AlphaFoldDB" id="W1IZ50"/>
<sequence length="53" mass="6249">MLSRSNNVSILQLVYKVWFTKGIRDLHSPLAYFIEITQKQSIDPQKRRAQRSS</sequence>
<dbReference type="EMBL" id="CBXF010000084">
    <property type="protein sequence ID" value="CDL82891.1"/>
    <property type="molecule type" value="Genomic_DNA"/>
</dbReference>